<sequence length="62" mass="7067">MNGDSILNIVGNFHGYVPLGDIVFYLQPFKKVASKWDALLTSFAMPLKNGYIGEIKWMKILY</sequence>
<dbReference type="HOGENOM" id="CLU_2893256_0_0_2"/>
<dbReference type="KEGG" id="mig:Metig_1616"/>
<dbReference type="EMBL" id="CP002737">
    <property type="protein sequence ID" value="AEF97149.1"/>
    <property type="molecule type" value="Genomic_DNA"/>
</dbReference>
<protein>
    <submittedName>
        <fullName evidence="1">Uncharacterized protein</fullName>
    </submittedName>
</protein>
<reference evidence="1 2" key="1">
    <citation type="submission" date="2011-05" db="EMBL/GenBank/DDBJ databases">
        <title>Complete sequence of Methanotorris igneus Kol 5.</title>
        <authorList>
            <consortium name="US DOE Joint Genome Institute"/>
            <person name="Lucas S."/>
            <person name="Han J."/>
            <person name="Lapidus A."/>
            <person name="Cheng J.-F."/>
            <person name="Goodwin L."/>
            <person name="Pitluck S."/>
            <person name="Peters L."/>
            <person name="Mikhailova N."/>
            <person name="Chertkov O."/>
            <person name="Han C."/>
            <person name="Tapia R."/>
            <person name="Land M."/>
            <person name="Hauser L."/>
            <person name="Kyrpides N."/>
            <person name="Ivanova N."/>
            <person name="Pagani I."/>
            <person name="Sieprawska-Lupa M."/>
            <person name="Whitman W."/>
            <person name="Woyke T."/>
        </authorList>
    </citation>
    <scope>NUCLEOTIDE SEQUENCE [LARGE SCALE GENOMIC DNA]</scope>
    <source>
        <strain evidence="2">DSM 5666 / JCM 11834 / Kol 5</strain>
    </source>
</reference>
<gene>
    <name evidence="1" type="ordered locus">Metig_1616</name>
</gene>
<keyword evidence="2" id="KW-1185">Reference proteome</keyword>
<dbReference type="Proteomes" id="UP000009227">
    <property type="component" value="Chromosome"/>
</dbReference>
<dbReference type="STRING" id="880724.Metig_1616"/>
<dbReference type="RefSeq" id="WP_013799742.1">
    <property type="nucleotide sequence ID" value="NC_015562.1"/>
</dbReference>
<evidence type="ECO:0000313" key="2">
    <source>
        <dbReference type="Proteomes" id="UP000009227"/>
    </source>
</evidence>
<name>F6BBE2_METIK</name>
<dbReference type="AlphaFoldDB" id="F6BBE2"/>
<organism evidence="2">
    <name type="scientific">Methanotorris igneus (strain DSM 5666 / JCM 11834 / Kol 5)</name>
    <dbReference type="NCBI Taxonomy" id="880724"/>
    <lineage>
        <taxon>Archaea</taxon>
        <taxon>Methanobacteriati</taxon>
        <taxon>Methanobacteriota</taxon>
        <taxon>Methanomada group</taxon>
        <taxon>Methanococci</taxon>
        <taxon>Methanococcales</taxon>
        <taxon>Methanocaldococcaceae</taxon>
        <taxon>Methanotorris</taxon>
    </lineage>
</organism>
<proteinExistence type="predicted"/>
<accession>F6BBE2</accession>
<evidence type="ECO:0000313" key="1">
    <source>
        <dbReference type="EMBL" id="AEF97149.1"/>
    </source>
</evidence>
<dbReference type="GeneID" id="10644489"/>